<dbReference type="AlphaFoldDB" id="A0A918KZQ9"/>
<reference evidence="1" key="1">
    <citation type="journal article" date="2014" name="Int. J. Syst. Evol. Microbiol.">
        <title>Complete genome sequence of Corynebacterium casei LMG S-19264T (=DSM 44701T), isolated from a smear-ripened cheese.</title>
        <authorList>
            <consortium name="US DOE Joint Genome Institute (JGI-PGF)"/>
            <person name="Walter F."/>
            <person name="Albersmeier A."/>
            <person name="Kalinowski J."/>
            <person name="Ruckert C."/>
        </authorList>
    </citation>
    <scope>NUCLEOTIDE SEQUENCE</scope>
    <source>
        <strain evidence="1">JCM 4346</strain>
    </source>
</reference>
<protein>
    <submittedName>
        <fullName evidence="1">Uncharacterized protein</fullName>
    </submittedName>
</protein>
<organism evidence="1 2">
    <name type="scientific">Streptomyces aurantiogriseus</name>
    <dbReference type="NCBI Taxonomy" id="66870"/>
    <lineage>
        <taxon>Bacteria</taxon>
        <taxon>Bacillati</taxon>
        <taxon>Actinomycetota</taxon>
        <taxon>Actinomycetes</taxon>
        <taxon>Kitasatosporales</taxon>
        <taxon>Streptomycetaceae</taxon>
        <taxon>Streptomyces</taxon>
    </lineage>
</organism>
<gene>
    <name evidence="1" type="ORF">GCM10010251_90240</name>
</gene>
<proteinExistence type="predicted"/>
<name>A0A918KZQ9_9ACTN</name>
<dbReference type="Proteomes" id="UP000658320">
    <property type="component" value="Unassembled WGS sequence"/>
</dbReference>
<sequence length="121" mass="12984">MPAQAVADLYKEALQTEALRSQMGLRKKGLSQLELEAAVTAVVLRDAVNRLQAAVLDGAEATAAPGPQRFAPGKETPAFFERRRQVLVARAPHSPLVEASLQIVRTIREGDGVPKADSATR</sequence>
<keyword evidence="2" id="KW-1185">Reference proteome</keyword>
<reference evidence="1" key="2">
    <citation type="submission" date="2020-09" db="EMBL/GenBank/DDBJ databases">
        <authorList>
            <person name="Sun Q."/>
            <person name="Ohkuma M."/>
        </authorList>
    </citation>
    <scope>NUCLEOTIDE SEQUENCE</scope>
    <source>
        <strain evidence="1">JCM 4346</strain>
    </source>
</reference>
<comment type="caution">
    <text evidence="1">The sequence shown here is derived from an EMBL/GenBank/DDBJ whole genome shotgun (WGS) entry which is preliminary data.</text>
</comment>
<accession>A0A918KZQ9</accession>
<dbReference type="EMBL" id="BMSX01000037">
    <property type="protein sequence ID" value="GGR59389.1"/>
    <property type="molecule type" value="Genomic_DNA"/>
</dbReference>
<evidence type="ECO:0000313" key="2">
    <source>
        <dbReference type="Proteomes" id="UP000658320"/>
    </source>
</evidence>
<evidence type="ECO:0000313" key="1">
    <source>
        <dbReference type="EMBL" id="GGR59389.1"/>
    </source>
</evidence>